<evidence type="ECO:0000256" key="3">
    <source>
        <dbReference type="ARBA" id="ARBA00022968"/>
    </source>
</evidence>
<evidence type="ECO:0000313" key="7">
    <source>
        <dbReference type="EMBL" id="MBB6051614.1"/>
    </source>
</evidence>
<sequence length="336" mass="37080">MQQMPPQTERALPDLTQVYARIAKLRGVVIRAEMVRPSSVPMEFKIAPTGFFYAKYPTSEMYISRDEQVTWMPAKKEFSRGKPEDGNPLPAGFEILWPKGALLRAKAATRQASFAGKPALELPCKAAMGHDVLLYIHPESLLPLGSIATAQGTEYELRYLSVEERPLTARDLTFIAPRDAKVFSSPPDLSKRIRVGTKLPAFTGTDFTGRSIDSRQVSKRHRGLLLNFWFSACTGCIQEMPLLAKLAAPLQAQKIGILGVNPIDTSRDAKRTSTTYGLRYATLVGTGARKLAEAVGITTYPVTVLVNAQGLVVEVILGFDEQRLQKALKVLGYRSR</sequence>
<dbReference type="Proteomes" id="UP000520814">
    <property type="component" value="Unassembled WGS sequence"/>
</dbReference>
<dbReference type="Gene3D" id="3.40.30.10">
    <property type="entry name" value="Glutaredoxin"/>
    <property type="match status" value="1"/>
</dbReference>
<keyword evidence="3" id="KW-0812">Transmembrane</keyword>
<keyword evidence="4" id="KW-1015">Disulfide bond</keyword>
<dbReference type="SUPFAM" id="SSF52833">
    <property type="entry name" value="Thioredoxin-like"/>
    <property type="match status" value="1"/>
</dbReference>
<dbReference type="InterPro" id="IPR000866">
    <property type="entry name" value="AhpC/TSA"/>
</dbReference>
<name>A0A7W9STF1_ARMRO</name>
<dbReference type="PANTHER" id="PTHR42852:SF6">
    <property type="entry name" value="THIOL:DISULFIDE INTERCHANGE PROTEIN DSBE"/>
    <property type="match status" value="1"/>
</dbReference>
<keyword evidence="3" id="KW-0735">Signal-anchor</keyword>
<dbReference type="InterPro" id="IPR036249">
    <property type="entry name" value="Thioredoxin-like_sf"/>
</dbReference>
<dbReference type="AlphaFoldDB" id="A0A7W9STF1"/>
<accession>A0A7W9STF1</accession>
<comment type="caution">
    <text evidence="7">The sequence shown here is derived from an EMBL/GenBank/DDBJ whole genome shotgun (WGS) entry which is preliminary data.</text>
</comment>
<evidence type="ECO:0000259" key="6">
    <source>
        <dbReference type="PROSITE" id="PS51352"/>
    </source>
</evidence>
<feature type="domain" description="Thioredoxin" evidence="6">
    <location>
        <begin position="193"/>
        <end position="333"/>
    </location>
</feature>
<evidence type="ECO:0000256" key="5">
    <source>
        <dbReference type="ARBA" id="ARBA00023284"/>
    </source>
</evidence>
<dbReference type="InterPro" id="IPR050553">
    <property type="entry name" value="Thioredoxin_ResA/DsbE_sf"/>
</dbReference>
<dbReference type="PANTHER" id="PTHR42852">
    <property type="entry name" value="THIOL:DISULFIDE INTERCHANGE PROTEIN DSBE"/>
    <property type="match status" value="1"/>
</dbReference>
<comment type="subcellular location">
    <subcellularLocation>
        <location evidence="1">Cell envelope</location>
    </subcellularLocation>
</comment>
<evidence type="ECO:0000256" key="1">
    <source>
        <dbReference type="ARBA" id="ARBA00004196"/>
    </source>
</evidence>
<evidence type="ECO:0000256" key="2">
    <source>
        <dbReference type="ARBA" id="ARBA00022748"/>
    </source>
</evidence>
<keyword evidence="2" id="KW-0201">Cytochrome c-type biogenesis</keyword>
<dbReference type="GO" id="GO:0030313">
    <property type="term" value="C:cell envelope"/>
    <property type="evidence" value="ECO:0007669"/>
    <property type="project" value="UniProtKB-SubCell"/>
</dbReference>
<organism evidence="7 8">
    <name type="scientific">Armatimonas rosea</name>
    <dbReference type="NCBI Taxonomy" id="685828"/>
    <lineage>
        <taxon>Bacteria</taxon>
        <taxon>Bacillati</taxon>
        <taxon>Armatimonadota</taxon>
        <taxon>Armatimonadia</taxon>
        <taxon>Armatimonadales</taxon>
        <taxon>Armatimonadaceae</taxon>
        <taxon>Armatimonas</taxon>
    </lineage>
</organism>
<dbReference type="GO" id="GO:0016491">
    <property type="term" value="F:oxidoreductase activity"/>
    <property type="evidence" value="ECO:0007669"/>
    <property type="project" value="InterPro"/>
</dbReference>
<proteinExistence type="predicted"/>
<keyword evidence="5" id="KW-0676">Redox-active center</keyword>
<gene>
    <name evidence="7" type="ORF">HNQ39_003424</name>
</gene>
<dbReference type="GO" id="GO:0017004">
    <property type="term" value="P:cytochrome complex assembly"/>
    <property type="evidence" value="ECO:0007669"/>
    <property type="project" value="UniProtKB-KW"/>
</dbReference>
<dbReference type="GO" id="GO:0016209">
    <property type="term" value="F:antioxidant activity"/>
    <property type="evidence" value="ECO:0007669"/>
    <property type="project" value="InterPro"/>
</dbReference>
<dbReference type="Pfam" id="PF00578">
    <property type="entry name" value="AhpC-TSA"/>
    <property type="match status" value="1"/>
</dbReference>
<evidence type="ECO:0000256" key="4">
    <source>
        <dbReference type="ARBA" id="ARBA00023157"/>
    </source>
</evidence>
<protein>
    <submittedName>
        <fullName evidence="7">Peroxiredoxin</fullName>
    </submittedName>
</protein>
<evidence type="ECO:0000313" key="8">
    <source>
        <dbReference type="Proteomes" id="UP000520814"/>
    </source>
</evidence>
<keyword evidence="8" id="KW-1185">Reference proteome</keyword>
<dbReference type="CDD" id="cd02966">
    <property type="entry name" value="TlpA_like_family"/>
    <property type="match status" value="1"/>
</dbReference>
<dbReference type="PROSITE" id="PS51352">
    <property type="entry name" value="THIOREDOXIN_2"/>
    <property type="match status" value="1"/>
</dbReference>
<reference evidence="7 8" key="1">
    <citation type="submission" date="2020-08" db="EMBL/GenBank/DDBJ databases">
        <title>Genomic Encyclopedia of Type Strains, Phase IV (KMG-IV): sequencing the most valuable type-strain genomes for metagenomic binning, comparative biology and taxonomic classification.</title>
        <authorList>
            <person name="Goeker M."/>
        </authorList>
    </citation>
    <scope>NUCLEOTIDE SEQUENCE [LARGE SCALE GENOMIC DNA]</scope>
    <source>
        <strain evidence="7 8">DSM 23562</strain>
    </source>
</reference>
<dbReference type="InterPro" id="IPR013766">
    <property type="entry name" value="Thioredoxin_domain"/>
</dbReference>
<dbReference type="EMBL" id="JACHGW010000003">
    <property type="protein sequence ID" value="MBB6051614.1"/>
    <property type="molecule type" value="Genomic_DNA"/>
</dbReference>